<dbReference type="VEuPathDB" id="FungiDB:H257_06696"/>
<feature type="domain" description="Chorismate-utilising enzyme C-terminal" evidence="1">
    <location>
        <begin position="307"/>
        <end position="451"/>
    </location>
</feature>
<dbReference type="InterPro" id="IPR005801">
    <property type="entry name" value="ADC_synthase"/>
</dbReference>
<dbReference type="Pfam" id="PF00425">
    <property type="entry name" value="Chorismate_bind"/>
    <property type="match status" value="2"/>
</dbReference>
<reference evidence="6 7" key="2">
    <citation type="submission" date="2018-08" db="EMBL/GenBank/DDBJ databases">
        <title>Aphanomyces genome sequencing and annotation.</title>
        <authorList>
            <person name="Minardi D."/>
            <person name="Oidtmann B."/>
            <person name="Van Der Giezen M."/>
            <person name="Studholme D.J."/>
        </authorList>
    </citation>
    <scope>NUCLEOTIDE SEQUENCE [LARGE SCALE GENOMIC DNA]</scope>
    <source>
        <strain evidence="4 6">SA</strain>
        <strain evidence="3 7">Yx</strain>
    </source>
</reference>
<dbReference type="InterPro" id="IPR019999">
    <property type="entry name" value="Anth_synth_I-like"/>
</dbReference>
<evidence type="ECO:0000313" key="5">
    <source>
        <dbReference type="EMBL" id="RLO07701.1"/>
    </source>
</evidence>
<dbReference type="Pfam" id="PF04715">
    <property type="entry name" value="Anth_synt_I_N"/>
    <property type="match status" value="1"/>
</dbReference>
<evidence type="ECO:0000313" key="4">
    <source>
        <dbReference type="EMBL" id="RHY47712.1"/>
    </source>
</evidence>
<organism evidence="4 6">
    <name type="scientific">Aphanomyces astaci</name>
    <name type="common">Crayfish plague agent</name>
    <dbReference type="NCBI Taxonomy" id="112090"/>
    <lineage>
        <taxon>Eukaryota</taxon>
        <taxon>Sar</taxon>
        <taxon>Stramenopiles</taxon>
        <taxon>Oomycota</taxon>
        <taxon>Saprolegniomycetes</taxon>
        <taxon>Saprolegniales</taxon>
        <taxon>Verrucalvaceae</taxon>
        <taxon>Aphanomyces</taxon>
    </lineage>
</organism>
<dbReference type="Proteomes" id="UP000275652">
    <property type="component" value="Unassembled WGS sequence"/>
</dbReference>
<evidence type="ECO:0000313" key="7">
    <source>
        <dbReference type="Proteomes" id="UP000266239"/>
    </source>
</evidence>
<dbReference type="InterPro" id="IPR015890">
    <property type="entry name" value="Chorismate_C"/>
</dbReference>
<evidence type="ECO:0000313" key="3">
    <source>
        <dbReference type="EMBL" id="RHY36767.1"/>
    </source>
</evidence>
<dbReference type="EMBL" id="QUTA01000850">
    <property type="protein sequence ID" value="RHY36767.1"/>
    <property type="molecule type" value="Genomic_DNA"/>
</dbReference>
<evidence type="ECO:0008006" key="9">
    <source>
        <dbReference type="Google" id="ProtNLM"/>
    </source>
</evidence>
<dbReference type="Proteomes" id="UP000266239">
    <property type="component" value="Unassembled WGS sequence"/>
</dbReference>
<dbReference type="Gene3D" id="3.60.120.10">
    <property type="entry name" value="Anthranilate synthase"/>
    <property type="match status" value="2"/>
</dbReference>
<dbReference type="Proteomes" id="UP000265716">
    <property type="component" value="Unassembled WGS sequence"/>
</dbReference>
<evidence type="ECO:0000313" key="8">
    <source>
        <dbReference type="Proteomes" id="UP000275652"/>
    </source>
</evidence>
<dbReference type="InterPro" id="IPR006805">
    <property type="entry name" value="Anth_synth_I_N"/>
</dbReference>
<dbReference type="AlphaFoldDB" id="A0A397CQ49"/>
<proteinExistence type="predicted"/>
<sequence length="470" mass="52195">MPSIHPTFADAKKLHALHATDKDLLPIYLDLTADLDTPVSVYLKLRQQQTGDVKQSFLLESIFPGENIARYSLIGTDPLKTLLSGPNCAYKGDPLVQLEQEMKTFRVVHLPELDVPMTGGAVGYNTVIYVLHHLYVAFCLGPFVDKQTDIFGIPESMYMLFNTIVVFDHVFHSLKVVTHVNIHGDFDAEYQAASDRILAIQGFLDAPLARSSSSAHVNDKTALTEVDYEAISNVGRDKYMNFVTTLKTHIVDGDIFQAVPSHRLNIPLPATVTSFDLYRQMRVINPSPYMFYLDFADGLEVRCLLLERAEHIMLVDLGRNDVGRVAVPGSVKVEALMKIEKYSHVMHIVSVVKGELRQDKSIYDAYRALFPAGTLTGAPKVKAMQLICGLEQERRGIYGGSVGYIGFNGVLDTAIAIRTIVVHNRRVYCQAGAGIVYDSDPAAEYHETIIKLGSAVRTVEKCVHHKESNA</sequence>
<dbReference type="SUPFAM" id="SSF56322">
    <property type="entry name" value="ADC synthase"/>
    <property type="match status" value="1"/>
</dbReference>
<feature type="domain" description="Anthranilate synthase component I N-terminal" evidence="2">
    <location>
        <begin position="34"/>
        <end position="175"/>
    </location>
</feature>
<dbReference type="EMBL" id="QUTI01022997">
    <property type="protein sequence ID" value="RLO07701.1"/>
    <property type="molecule type" value="Genomic_DNA"/>
</dbReference>
<protein>
    <recommendedName>
        <fullName evidence="9">Anthranilate synthase</fullName>
    </recommendedName>
</protein>
<name>A0A397CQ49_APHAT</name>
<evidence type="ECO:0000313" key="6">
    <source>
        <dbReference type="Proteomes" id="UP000265716"/>
    </source>
</evidence>
<evidence type="ECO:0000259" key="1">
    <source>
        <dbReference type="Pfam" id="PF00425"/>
    </source>
</evidence>
<accession>A0A397CQ49</accession>
<reference evidence="5 8" key="1">
    <citation type="journal article" date="2018" name="J. Invertebr. Pathol.">
        <title>New genotyping method for the causative agent of crayfish plague (Aphanomyces astaci) based on whole genome data.</title>
        <authorList>
            <person name="Minardi D."/>
            <person name="Studholme D.J."/>
            <person name="van der Giezen M."/>
            <person name="Pretto T."/>
            <person name="Oidtmann B."/>
        </authorList>
    </citation>
    <scope>NUCLEOTIDE SEQUENCE [LARGE SCALE GENOMIC DNA]</scope>
    <source>
        <strain evidence="5 8">KB13</strain>
    </source>
</reference>
<gene>
    <name evidence="3" type="ORF">DYB25_000670</name>
    <name evidence="5" type="ORF">DYB28_003311</name>
    <name evidence="4" type="ORF">DYB38_004895</name>
</gene>
<dbReference type="EMBL" id="QUTC01007447">
    <property type="protein sequence ID" value="RHY47712.1"/>
    <property type="molecule type" value="Genomic_DNA"/>
</dbReference>
<dbReference type="GO" id="GO:0000162">
    <property type="term" value="P:L-tryptophan biosynthetic process"/>
    <property type="evidence" value="ECO:0007669"/>
    <property type="project" value="TreeGrafter"/>
</dbReference>
<dbReference type="PANTHER" id="PTHR11236:SF9">
    <property type="entry name" value="ANTHRANILATE SYNTHASE COMPONENT 1"/>
    <property type="match status" value="1"/>
</dbReference>
<dbReference type="PRINTS" id="PR00095">
    <property type="entry name" value="ANTSNTHASEI"/>
</dbReference>
<evidence type="ECO:0000259" key="2">
    <source>
        <dbReference type="Pfam" id="PF04715"/>
    </source>
</evidence>
<comment type="caution">
    <text evidence="4">The sequence shown here is derived from an EMBL/GenBank/DDBJ whole genome shotgun (WGS) entry which is preliminary data.</text>
</comment>
<dbReference type="PANTHER" id="PTHR11236">
    <property type="entry name" value="AMINOBENZOATE/ANTHRANILATE SYNTHASE"/>
    <property type="match status" value="1"/>
</dbReference>
<feature type="domain" description="Chorismate-utilising enzyme C-terminal" evidence="1">
    <location>
        <begin position="236"/>
        <end position="296"/>
    </location>
</feature>